<organism evidence="2 3">
    <name type="scientific">Streptomyces acidiscabies</name>
    <dbReference type="NCBI Taxonomy" id="42234"/>
    <lineage>
        <taxon>Bacteria</taxon>
        <taxon>Bacillati</taxon>
        <taxon>Actinomycetota</taxon>
        <taxon>Actinomycetes</taxon>
        <taxon>Kitasatosporales</taxon>
        <taxon>Streptomycetaceae</taxon>
        <taxon>Streptomyces</taxon>
    </lineage>
</organism>
<gene>
    <name evidence="2" type="ORF">IQ63_31870</name>
</gene>
<accession>A0A0L0JTM4</accession>
<dbReference type="RefSeq" id="WP_050373707.1">
    <property type="nucleotide sequence ID" value="NZ_KQ257830.1"/>
</dbReference>
<evidence type="ECO:0000313" key="3">
    <source>
        <dbReference type="Proteomes" id="UP000037151"/>
    </source>
</evidence>
<dbReference type="AlphaFoldDB" id="A0A0L0JTM4"/>
<dbReference type="PATRIC" id="fig|42234.21.peg.6560"/>
<sequence length="103" mass="11192">MSILRENPTVLSVTEATGKGVAGLVKAAEGGEDVMVERHHKPVAAVIGIERLRKLEELEEDLADALLVLTRAATDTGERTSLDEVLRRFGVDREGLEAEFGEH</sequence>
<name>A0A0L0JTM4_9ACTN</name>
<dbReference type="Proteomes" id="UP000037151">
    <property type="component" value="Unassembled WGS sequence"/>
</dbReference>
<comment type="caution">
    <text evidence="2">The sequence shown here is derived from an EMBL/GenBank/DDBJ whole genome shotgun (WGS) entry which is preliminary data.</text>
</comment>
<dbReference type="EMBL" id="JPPY01000179">
    <property type="protein sequence ID" value="KND29102.1"/>
    <property type="molecule type" value="Genomic_DNA"/>
</dbReference>
<reference evidence="3" key="1">
    <citation type="submission" date="2014-07" db="EMBL/GenBank/DDBJ databases">
        <title>Genome sequencing of plant-pathogenic Streptomyces species.</title>
        <authorList>
            <person name="Harrison J."/>
            <person name="Sapp M."/>
            <person name="Thwaites R."/>
            <person name="Studholme D.J."/>
        </authorList>
    </citation>
    <scope>NUCLEOTIDE SEQUENCE [LARGE SCALE GENOMIC DNA]</scope>
    <source>
        <strain evidence="3">NCPPB 4445</strain>
    </source>
</reference>
<dbReference type="SUPFAM" id="SSF143120">
    <property type="entry name" value="YefM-like"/>
    <property type="match status" value="1"/>
</dbReference>
<comment type="similarity">
    <text evidence="1">Belongs to the phD/YefM antitoxin family.</text>
</comment>
<proteinExistence type="inferred from homology"/>
<dbReference type="OrthoDB" id="3699537at2"/>
<dbReference type="NCBIfam" id="TIGR01552">
    <property type="entry name" value="phd_fam"/>
    <property type="match status" value="1"/>
</dbReference>
<dbReference type="InterPro" id="IPR036165">
    <property type="entry name" value="YefM-like_sf"/>
</dbReference>
<evidence type="ECO:0000313" key="2">
    <source>
        <dbReference type="EMBL" id="KND29102.1"/>
    </source>
</evidence>
<evidence type="ECO:0000256" key="1">
    <source>
        <dbReference type="ARBA" id="ARBA00009981"/>
    </source>
</evidence>
<protein>
    <submittedName>
        <fullName evidence="2">Prevent-host-death family protein</fullName>
    </submittedName>
</protein>